<dbReference type="Gene3D" id="1.50.10.10">
    <property type="match status" value="2"/>
</dbReference>
<evidence type="ECO:0000259" key="2">
    <source>
        <dbReference type="Pfam" id="PF19291"/>
    </source>
</evidence>
<dbReference type="InterPro" id="IPR012341">
    <property type="entry name" value="6hp_glycosidase-like_sf"/>
</dbReference>
<dbReference type="SUPFAM" id="SSF48208">
    <property type="entry name" value="Six-hairpin glycosidases"/>
    <property type="match status" value="2"/>
</dbReference>
<accession>A0A098VS73</accession>
<dbReference type="PANTHER" id="PTHR31616">
    <property type="entry name" value="TREHALASE"/>
    <property type="match status" value="1"/>
</dbReference>
<feature type="domain" description="GH15-like" evidence="1">
    <location>
        <begin position="294"/>
        <end position="370"/>
    </location>
</feature>
<dbReference type="EMBL" id="JMKJ01000188">
    <property type="protein sequence ID" value="KGG51820.1"/>
    <property type="molecule type" value="Genomic_DNA"/>
</dbReference>
<comment type="caution">
    <text evidence="3">The sequence shown here is derived from an EMBL/GenBank/DDBJ whole genome shotgun (WGS) entry which is preliminary data.</text>
</comment>
<dbReference type="OrthoDB" id="406733at2759"/>
<dbReference type="RefSeq" id="XP_013238247.1">
    <property type="nucleotide sequence ID" value="XM_013382793.1"/>
</dbReference>
<protein>
    <submittedName>
        <fullName evidence="3">Glycoside hydrolase 15-related protein</fullName>
    </submittedName>
</protein>
<reference evidence="3 4" key="1">
    <citation type="submission" date="2014-04" db="EMBL/GenBank/DDBJ databases">
        <title>A new species of microsporidia sheds light on the evolution of extreme parasitism.</title>
        <authorList>
            <person name="Haag K.L."/>
            <person name="James T.Y."/>
            <person name="Larsson R."/>
            <person name="Schaer T.M."/>
            <person name="Refardt D."/>
            <person name="Pombert J.-F."/>
            <person name="Ebert D."/>
        </authorList>
    </citation>
    <scope>NUCLEOTIDE SEQUENCE [LARGE SCALE GENOMIC DNA]</scope>
    <source>
        <strain evidence="3 4">UGP3</strain>
        <tissue evidence="3">Spores</tissue>
    </source>
</reference>
<dbReference type="VEuPathDB" id="MicrosporidiaDB:DI09_26p200"/>
<dbReference type="InterPro" id="IPR011613">
    <property type="entry name" value="GH15-like"/>
</dbReference>
<dbReference type="GO" id="GO:0005975">
    <property type="term" value="P:carbohydrate metabolic process"/>
    <property type="evidence" value="ECO:0007669"/>
    <property type="project" value="InterPro"/>
</dbReference>
<feature type="domain" description="GH15-like" evidence="1">
    <location>
        <begin position="459"/>
        <end position="813"/>
    </location>
</feature>
<dbReference type="PANTHER" id="PTHR31616:SF0">
    <property type="entry name" value="GLUCAN 1,4-ALPHA-GLUCOSIDASE"/>
    <property type="match status" value="1"/>
</dbReference>
<proteinExistence type="predicted"/>
<sequence>MSPPSGNNHHYKPIENYGVIGNMHTVALVSRHGASIDFFCYPDFDSPTVFARLLDHAKGGFFEILPSDCAVFHPRLQSIYGCTPRTGQKIRTKQLYLPSSNILVTRFSGKEGISQVTDLMPVKESGAASHPWIIRKLECIRGPVSIDVRICPAFDYARSGHTLYRCDLHNRILFESRFMTMELCWVLQRPSDHEGSICRSHIQHGGRLDCSCSSPTAFSIWKVEDKDKRRPGSMATFTLVEGQSMLFVLRDISNPTERAKVDSPSYTYLLDLIGGTLSFWHSWIAGCTYKGRWREIVHRSALLLKLLTYAPTGAIIAAPTFGLPEEIGGLLNWDYRFTWIRDAAFTVYAFLRIGFKEEAVQFMEFIARRCMEIGTSEGSSSLQVLYDIRGKSPSAMICSYRARSHWYPEQVNPDLENKTPPPLMRSYSPKENSPSSVEFSATLRALYLEDNECEIILPHLDGYCGSKPIRIGNAAYNQTQTDVYGELMDAIYLVDKWARPLSYDYWNVIRRTLIPQVLATWHLPDHGIWELRHGQRHYTYSKVMSWVALDRAIRLAAKRSFPSEAESLWRPARDALFEEVMERSWSKERQAFVQYYGSNDLDASSLVMPLVFFLSPLDPKFLSTLRETLKPTRMGGLTANNLCFRWSFLESSSPVRLPQTLVPLASDDNAAANVDSIVPVVDSIVPVVDSIVPVVDSIVPVVDSIVPVVDSIVPVVDSTAPVLLENTIDAAMILKNEGTFNLCSFWLVEAMARAGSKAMLNDKHFLDLAVLKFEDIIGYANHLGLFSEEISPSGEALGNFPQAFTHLALISAAFNIDRNLDEQH</sequence>
<dbReference type="GeneID" id="25259297"/>
<dbReference type="InterPro" id="IPR045582">
    <property type="entry name" value="Trehalase-like_N"/>
</dbReference>
<dbReference type="Pfam" id="PF00723">
    <property type="entry name" value="Glyco_hydro_15"/>
    <property type="match status" value="2"/>
</dbReference>
<dbReference type="InterPro" id="IPR008928">
    <property type="entry name" value="6-hairpin_glycosidase_sf"/>
</dbReference>
<organism evidence="3 4">
    <name type="scientific">Mitosporidium daphniae</name>
    <dbReference type="NCBI Taxonomy" id="1485682"/>
    <lineage>
        <taxon>Eukaryota</taxon>
        <taxon>Fungi</taxon>
        <taxon>Fungi incertae sedis</taxon>
        <taxon>Microsporidia</taxon>
        <taxon>Mitosporidium</taxon>
    </lineage>
</organism>
<feature type="domain" description="Trehalase-like N-terminal" evidence="2">
    <location>
        <begin position="11"/>
        <end position="160"/>
    </location>
</feature>
<keyword evidence="4" id="KW-1185">Reference proteome</keyword>
<name>A0A098VS73_9MICR</name>
<dbReference type="Pfam" id="PF19291">
    <property type="entry name" value="TREH_N"/>
    <property type="match status" value="1"/>
</dbReference>
<dbReference type="GO" id="GO:0004553">
    <property type="term" value="F:hydrolase activity, hydrolyzing O-glycosyl compounds"/>
    <property type="evidence" value="ECO:0007669"/>
    <property type="project" value="TreeGrafter"/>
</dbReference>
<dbReference type="HOGENOM" id="CLU_010399_2_0_1"/>
<dbReference type="Proteomes" id="UP000029725">
    <property type="component" value="Unassembled WGS sequence"/>
</dbReference>
<keyword evidence="3" id="KW-0378">Hydrolase</keyword>
<evidence type="ECO:0000313" key="3">
    <source>
        <dbReference type="EMBL" id="KGG51820.1"/>
    </source>
</evidence>
<gene>
    <name evidence="3" type="ORF">DI09_26p200</name>
</gene>
<evidence type="ECO:0000313" key="4">
    <source>
        <dbReference type="Proteomes" id="UP000029725"/>
    </source>
</evidence>
<evidence type="ECO:0000259" key="1">
    <source>
        <dbReference type="Pfam" id="PF00723"/>
    </source>
</evidence>
<dbReference type="AlphaFoldDB" id="A0A098VS73"/>